<dbReference type="InterPro" id="IPR013083">
    <property type="entry name" value="Znf_RING/FYVE/PHD"/>
</dbReference>
<dbReference type="SUPFAM" id="SSF49599">
    <property type="entry name" value="TRAF domain-like"/>
    <property type="match status" value="1"/>
</dbReference>
<keyword evidence="2" id="KW-0863">Zinc-finger</keyword>
<dbReference type="GO" id="GO:0008270">
    <property type="term" value="F:zinc ion binding"/>
    <property type="evidence" value="ECO:0007669"/>
    <property type="project" value="UniProtKB-KW"/>
</dbReference>
<evidence type="ECO:0000256" key="1">
    <source>
        <dbReference type="ARBA" id="ARBA00022723"/>
    </source>
</evidence>
<dbReference type="Gene3D" id="3.30.40.10">
    <property type="entry name" value="Zinc/RING finger domain, C3HC4 (zinc finger)"/>
    <property type="match status" value="1"/>
</dbReference>
<feature type="non-terminal residue" evidence="7">
    <location>
        <position position="273"/>
    </location>
</feature>
<organism evidence="7 8">
    <name type="scientific">Reticulomyxa filosa</name>
    <dbReference type="NCBI Taxonomy" id="46433"/>
    <lineage>
        <taxon>Eukaryota</taxon>
        <taxon>Sar</taxon>
        <taxon>Rhizaria</taxon>
        <taxon>Retaria</taxon>
        <taxon>Foraminifera</taxon>
        <taxon>Monothalamids</taxon>
        <taxon>Reticulomyxidae</taxon>
        <taxon>Reticulomyxa</taxon>
    </lineage>
</organism>
<dbReference type="AlphaFoldDB" id="X6LLW3"/>
<comment type="caution">
    <text evidence="7">The sequence shown here is derived from an EMBL/GenBank/DDBJ whole genome shotgun (WGS) entry which is preliminary data.</text>
</comment>
<sequence>MNAEENKKKKEKMKTGVVPVSFAQSCFNKDWIVQLNEEKQINHLICLICKQIANHPLEIACPEHENMDESTIVGKHCLQQFLDNNGNTCPIDSHSSCEYHNVKLLQRQINNLTVICPHQFQQDLKISESREEGKTLIRPRCNFKGNIKEVNDHLNKSCPLKPLACWFQSFGCDYSCLKKELEEHLVLQKKRHFDLVVKHVESLQQKIQHSQEELAKLQVENQTLKSEIEQSKNNNDNLFKVYQNNCNIYLIFLVLAIILLLCNAIPAHWYTFL</sequence>
<evidence type="ECO:0000256" key="5">
    <source>
        <dbReference type="SAM" id="Phobius"/>
    </source>
</evidence>
<reference evidence="7 8" key="1">
    <citation type="journal article" date="2013" name="Curr. Biol.">
        <title>The Genome of the Foraminiferan Reticulomyxa filosa.</title>
        <authorList>
            <person name="Glockner G."/>
            <person name="Hulsmann N."/>
            <person name="Schleicher M."/>
            <person name="Noegel A.A."/>
            <person name="Eichinger L."/>
            <person name="Gallinger C."/>
            <person name="Pawlowski J."/>
            <person name="Sierra R."/>
            <person name="Euteneuer U."/>
            <person name="Pillet L."/>
            <person name="Moustafa A."/>
            <person name="Platzer M."/>
            <person name="Groth M."/>
            <person name="Szafranski K."/>
            <person name="Schliwa M."/>
        </authorList>
    </citation>
    <scope>NUCLEOTIDE SEQUENCE [LARGE SCALE GENOMIC DNA]</scope>
</reference>
<dbReference type="Pfam" id="PF02176">
    <property type="entry name" value="zf-TRAF"/>
    <property type="match status" value="1"/>
</dbReference>
<proteinExistence type="predicted"/>
<keyword evidence="8" id="KW-1185">Reference proteome</keyword>
<evidence type="ECO:0000313" key="7">
    <source>
        <dbReference type="EMBL" id="ETO02346.1"/>
    </source>
</evidence>
<keyword evidence="3" id="KW-0862">Zinc</keyword>
<gene>
    <name evidence="7" type="ORF">RFI_35090</name>
</gene>
<evidence type="ECO:0000256" key="2">
    <source>
        <dbReference type="ARBA" id="ARBA00022771"/>
    </source>
</evidence>
<keyword evidence="5" id="KW-0472">Membrane</keyword>
<dbReference type="OrthoDB" id="9049620at2759"/>
<accession>X6LLW3</accession>
<keyword evidence="5" id="KW-0812">Transmembrane</keyword>
<evidence type="ECO:0000256" key="4">
    <source>
        <dbReference type="SAM" id="Coils"/>
    </source>
</evidence>
<dbReference type="PROSITE" id="PS51257">
    <property type="entry name" value="PROKAR_LIPOPROTEIN"/>
    <property type="match status" value="1"/>
</dbReference>
<dbReference type="Proteomes" id="UP000023152">
    <property type="component" value="Unassembled WGS sequence"/>
</dbReference>
<evidence type="ECO:0000256" key="3">
    <source>
        <dbReference type="ARBA" id="ARBA00022833"/>
    </source>
</evidence>
<keyword evidence="4" id="KW-0175">Coiled coil</keyword>
<feature type="domain" description="TRAF-type" evidence="6">
    <location>
        <begin position="148"/>
        <end position="184"/>
    </location>
</feature>
<dbReference type="InterPro" id="IPR001293">
    <property type="entry name" value="Znf_TRAF"/>
</dbReference>
<evidence type="ECO:0000313" key="8">
    <source>
        <dbReference type="Proteomes" id="UP000023152"/>
    </source>
</evidence>
<feature type="coiled-coil region" evidence="4">
    <location>
        <begin position="200"/>
        <end position="241"/>
    </location>
</feature>
<keyword evidence="1" id="KW-0479">Metal-binding</keyword>
<dbReference type="EMBL" id="ASPP01036018">
    <property type="protein sequence ID" value="ETO02346.1"/>
    <property type="molecule type" value="Genomic_DNA"/>
</dbReference>
<feature type="transmembrane region" description="Helical" evidence="5">
    <location>
        <begin position="248"/>
        <end position="270"/>
    </location>
</feature>
<protein>
    <recommendedName>
        <fullName evidence="6">TRAF-type domain-containing protein</fullName>
    </recommendedName>
</protein>
<name>X6LLW3_RETFI</name>
<keyword evidence="5" id="KW-1133">Transmembrane helix</keyword>
<evidence type="ECO:0000259" key="6">
    <source>
        <dbReference type="Pfam" id="PF02176"/>
    </source>
</evidence>